<keyword evidence="2" id="KW-1185">Reference proteome</keyword>
<reference evidence="1 2" key="1">
    <citation type="journal article" date="2020" name="Pathogens">
        <title>First Whole Genome Sequence of Anaplasma platys, an Obligate Intracellular Rickettsial Pathogen of Dogs.</title>
        <authorList>
            <person name="Llanes A."/>
            <person name="Rajeev S."/>
        </authorList>
    </citation>
    <scope>NUCLEOTIDE SEQUENCE [LARGE SCALE GENOMIC DNA]</scope>
    <source>
        <strain evidence="1 2">S3</strain>
    </source>
</reference>
<dbReference type="SUPFAM" id="SSF52833">
    <property type="entry name" value="Thioredoxin-like"/>
    <property type="match status" value="1"/>
</dbReference>
<evidence type="ECO:0000313" key="2">
    <source>
        <dbReference type="Proteomes" id="UP000500930"/>
    </source>
</evidence>
<dbReference type="AlphaFoldDB" id="A0A858PX75"/>
<sequence length="166" mass="18459">MASFALIGSINNSEQILVKRDIVIQEVNSDAELFKMVSQIGPDPTLLVLYTSWCSNCVEKMPEIIQTINEYDIKPMIISLDTSKARLASFLLEQQTINFVPYNVNSDFHAKFAYALSGRGVSFTGKIPFIVVLGDDRPPITGISSVPMLRAAIESVTTRRKSHVTY</sequence>
<organism evidence="1 2">
    <name type="scientific">Anaplasma platys</name>
    <dbReference type="NCBI Taxonomy" id="949"/>
    <lineage>
        <taxon>Bacteria</taxon>
        <taxon>Pseudomonadati</taxon>
        <taxon>Pseudomonadota</taxon>
        <taxon>Alphaproteobacteria</taxon>
        <taxon>Rickettsiales</taxon>
        <taxon>Anaplasmataceae</taxon>
        <taxon>Anaplasma</taxon>
    </lineage>
</organism>
<dbReference type="KEGG" id="aplt:ANPL_00305"/>
<gene>
    <name evidence="1" type="ORF">ANPL_00305</name>
</gene>
<dbReference type="InterPro" id="IPR036249">
    <property type="entry name" value="Thioredoxin-like_sf"/>
</dbReference>
<dbReference type="EMBL" id="CP046391">
    <property type="protein sequence ID" value="QJC27185.1"/>
    <property type="molecule type" value="Genomic_DNA"/>
</dbReference>
<proteinExistence type="predicted"/>
<protein>
    <submittedName>
        <fullName evidence="1">Redoxin domain-containing protein</fullName>
    </submittedName>
</protein>
<accession>A0A858PX75</accession>
<dbReference type="Proteomes" id="UP000500930">
    <property type="component" value="Chromosome"/>
</dbReference>
<evidence type="ECO:0000313" key="1">
    <source>
        <dbReference type="EMBL" id="QJC27185.1"/>
    </source>
</evidence>
<dbReference type="Gene3D" id="3.40.30.10">
    <property type="entry name" value="Glutaredoxin"/>
    <property type="match status" value="1"/>
</dbReference>
<name>A0A858PX75_9RICK</name>